<reference evidence="1" key="1">
    <citation type="journal article" date="2020" name="New Phytol.">
        <title>Comparative genomics reveals dynamic genome evolution in host specialist ectomycorrhizal fungi.</title>
        <authorList>
            <person name="Lofgren L.A."/>
            <person name="Nguyen N.H."/>
            <person name="Vilgalys R."/>
            <person name="Ruytinx J."/>
            <person name="Liao H.L."/>
            <person name="Branco S."/>
            <person name="Kuo A."/>
            <person name="LaButti K."/>
            <person name="Lipzen A."/>
            <person name="Andreopoulos W."/>
            <person name="Pangilinan J."/>
            <person name="Riley R."/>
            <person name="Hundley H."/>
            <person name="Na H."/>
            <person name="Barry K."/>
            <person name="Grigoriev I.V."/>
            <person name="Stajich J.E."/>
            <person name="Kennedy P.G."/>
        </authorList>
    </citation>
    <scope>NUCLEOTIDE SEQUENCE</scope>
    <source>
        <strain evidence="1">FC423</strain>
    </source>
</reference>
<evidence type="ECO:0000313" key="2">
    <source>
        <dbReference type="Proteomes" id="UP000823399"/>
    </source>
</evidence>
<gene>
    <name evidence="1" type="ORF">F5147DRAFT_821578</name>
</gene>
<sequence>MEAPLLPRYSSQIEQGCCDPPSLSKRDIVDLSILNITSLSFQDIYYAADIITVMQHSQFPSLKEFEFRAKCISPEEAKQLFHALSRCKACQTLEEITIYSLNDGYRVPPNSEPLTPIPHFLCFTQLRPLRLTFYNSCIYLDNDMLLQAMSTWPHIRTLEINDSGDYASSSEVSLRGLFTALGLCP</sequence>
<dbReference type="Gene3D" id="3.80.10.10">
    <property type="entry name" value="Ribonuclease Inhibitor"/>
    <property type="match status" value="1"/>
</dbReference>
<dbReference type="EMBL" id="JABBWM010000088">
    <property type="protein sequence ID" value="KAG2092799.1"/>
    <property type="molecule type" value="Genomic_DNA"/>
</dbReference>
<dbReference type="OrthoDB" id="2691562at2759"/>
<dbReference type="GeneID" id="64705968"/>
<evidence type="ECO:0000313" key="1">
    <source>
        <dbReference type="EMBL" id="KAG2092799.1"/>
    </source>
</evidence>
<dbReference type="AlphaFoldDB" id="A0A9P7EWT4"/>
<protein>
    <submittedName>
        <fullName evidence="1">Uncharacterized protein</fullName>
    </submittedName>
</protein>
<accession>A0A9P7EWT4</accession>
<dbReference type="Proteomes" id="UP000823399">
    <property type="component" value="Unassembled WGS sequence"/>
</dbReference>
<proteinExistence type="predicted"/>
<name>A0A9P7EWT4_9AGAM</name>
<keyword evidence="2" id="KW-1185">Reference proteome</keyword>
<comment type="caution">
    <text evidence="1">The sequence shown here is derived from an EMBL/GenBank/DDBJ whole genome shotgun (WGS) entry which is preliminary data.</text>
</comment>
<dbReference type="InterPro" id="IPR032675">
    <property type="entry name" value="LRR_dom_sf"/>
</dbReference>
<organism evidence="1 2">
    <name type="scientific">Suillus discolor</name>
    <dbReference type="NCBI Taxonomy" id="1912936"/>
    <lineage>
        <taxon>Eukaryota</taxon>
        <taxon>Fungi</taxon>
        <taxon>Dikarya</taxon>
        <taxon>Basidiomycota</taxon>
        <taxon>Agaricomycotina</taxon>
        <taxon>Agaricomycetes</taxon>
        <taxon>Agaricomycetidae</taxon>
        <taxon>Boletales</taxon>
        <taxon>Suillineae</taxon>
        <taxon>Suillaceae</taxon>
        <taxon>Suillus</taxon>
    </lineage>
</organism>
<dbReference type="RefSeq" id="XP_041286974.1">
    <property type="nucleotide sequence ID" value="XM_041443709.1"/>
</dbReference>
<dbReference type="SUPFAM" id="SSF52047">
    <property type="entry name" value="RNI-like"/>
    <property type="match status" value="1"/>
</dbReference>